<dbReference type="EMBL" id="JAFBEC010000010">
    <property type="protein sequence ID" value="MBM7634256.1"/>
    <property type="molecule type" value="Genomic_DNA"/>
</dbReference>
<organism evidence="2 3">
    <name type="scientific">Geomicrobium sediminis</name>
    <dbReference type="NCBI Taxonomy" id="1347788"/>
    <lineage>
        <taxon>Bacteria</taxon>
        <taxon>Bacillati</taxon>
        <taxon>Bacillota</taxon>
        <taxon>Bacilli</taxon>
        <taxon>Bacillales</taxon>
        <taxon>Geomicrobium</taxon>
    </lineage>
</organism>
<dbReference type="Proteomes" id="UP000741863">
    <property type="component" value="Unassembled WGS sequence"/>
</dbReference>
<reference evidence="2 3" key="1">
    <citation type="submission" date="2021-01" db="EMBL/GenBank/DDBJ databases">
        <title>Genomic Encyclopedia of Type Strains, Phase IV (KMG-IV): sequencing the most valuable type-strain genomes for metagenomic binning, comparative biology and taxonomic classification.</title>
        <authorList>
            <person name="Goeker M."/>
        </authorList>
    </citation>
    <scope>NUCLEOTIDE SEQUENCE [LARGE SCALE GENOMIC DNA]</scope>
    <source>
        <strain evidence="2 3">DSM 25540</strain>
    </source>
</reference>
<proteinExistence type="predicted"/>
<evidence type="ECO:0000313" key="3">
    <source>
        <dbReference type="Proteomes" id="UP000741863"/>
    </source>
</evidence>
<dbReference type="RefSeq" id="WP_204699011.1">
    <property type="nucleotide sequence ID" value="NZ_JAFBEC010000010.1"/>
</dbReference>
<gene>
    <name evidence="2" type="ORF">JOD17_003358</name>
</gene>
<evidence type="ECO:0000313" key="2">
    <source>
        <dbReference type="EMBL" id="MBM7634256.1"/>
    </source>
</evidence>
<feature type="domain" description="Helix-turn-helix" evidence="1">
    <location>
        <begin position="2"/>
        <end position="56"/>
    </location>
</feature>
<protein>
    <submittedName>
        <fullName evidence="2">Transposase</fullName>
    </submittedName>
</protein>
<comment type="caution">
    <text evidence="2">The sequence shown here is derived from an EMBL/GenBank/DDBJ whole genome shotgun (WGS) entry which is preliminary data.</text>
</comment>
<sequence length="187" mass="21969">MYYSVSDIMKKMNIARMTVIYWVQRGYITPVNSVTYKKDQGYRFEKSEIHEFVKRNEAMEGLNKREAAKYLNISLQFLNKLTDQGVVPSHYQKLGSRSEFTYKFEDLVAIINSNEELRTLRKGELSLYTNGLRLFDWVDHEGFTGSVVKTYPTYLQYNHEINKYSPNYRSGFATSPWPTGIYTDSEE</sequence>
<keyword evidence="3" id="KW-1185">Reference proteome</keyword>
<evidence type="ECO:0000259" key="1">
    <source>
        <dbReference type="Pfam" id="PF12728"/>
    </source>
</evidence>
<name>A0ABS2PFX5_9BACL</name>
<dbReference type="InterPro" id="IPR041657">
    <property type="entry name" value="HTH_17"/>
</dbReference>
<accession>A0ABS2PFX5</accession>
<dbReference type="Pfam" id="PF12728">
    <property type="entry name" value="HTH_17"/>
    <property type="match status" value="1"/>
</dbReference>